<organism evidence="1 2">
    <name type="scientific">Dermatophagoides pteronyssinus</name>
    <name type="common">European house dust mite</name>
    <dbReference type="NCBI Taxonomy" id="6956"/>
    <lineage>
        <taxon>Eukaryota</taxon>
        <taxon>Metazoa</taxon>
        <taxon>Ecdysozoa</taxon>
        <taxon>Arthropoda</taxon>
        <taxon>Chelicerata</taxon>
        <taxon>Arachnida</taxon>
        <taxon>Acari</taxon>
        <taxon>Acariformes</taxon>
        <taxon>Sarcoptiformes</taxon>
        <taxon>Astigmata</taxon>
        <taxon>Psoroptidia</taxon>
        <taxon>Analgoidea</taxon>
        <taxon>Pyroglyphidae</taxon>
        <taxon>Dermatophagoidinae</taxon>
        <taxon>Dermatophagoides</taxon>
    </lineage>
</organism>
<evidence type="ECO:0000313" key="2">
    <source>
        <dbReference type="Proteomes" id="UP000887458"/>
    </source>
</evidence>
<name>A0ABQ8IVQ7_DERPT</name>
<keyword evidence="2" id="KW-1185">Reference proteome</keyword>
<comment type="caution">
    <text evidence="1">The sequence shown here is derived from an EMBL/GenBank/DDBJ whole genome shotgun (WGS) entry which is preliminary data.</text>
</comment>
<proteinExistence type="predicted"/>
<reference evidence="1 2" key="2">
    <citation type="journal article" date="2022" name="Mol. Biol. Evol.">
        <title>Comparative Genomics Reveals Insights into the Divergent Evolution of Astigmatic Mites and Household Pest Adaptations.</title>
        <authorList>
            <person name="Xiong Q."/>
            <person name="Wan A.T."/>
            <person name="Liu X."/>
            <person name="Fung C.S."/>
            <person name="Xiao X."/>
            <person name="Malainual N."/>
            <person name="Hou J."/>
            <person name="Wang L."/>
            <person name="Wang M."/>
            <person name="Yang K.Y."/>
            <person name="Cui Y."/>
            <person name="Leung E.L."/>
            <person name="Nong W."/>
            <person name="Shin S.K."/>
            <person name="Au S.W."/>
            <person name="Jeong K.Y."/>
            <person name="Chew F.T."/>
            <person name="Hui J.H."/>
            <person name="Leung T.F."/>
            <person name="Tungtrongchitr A."/>
            <person name="Zhong N."/>
            <person name="Liu Z."/>
            <person name="Tsui S.K."/>
        </authorList>
    </citation>
    <scope>NUCLEOTIDE SEQUENCE [LARGE SCALE GENOMIC DNA]</scope>
    <source>
        <strain evidence="1">Derp</strain>
    </source>
</reference>
<reference evidence="1 2" key="1">
    <citation type="journal article" date="2018" name="J. Allergy Clin. Immunol.">
        <title>High-quality assembly of Dermatophagoides pteronyssinus genome and transcriptome reveals a wide range of novel allergens.</title>
        <authorList>
            <person name="Liu X.Y."/>
            <person name="Yang K.Y."/>
            <person name="Wang M.Q."/>
            <person name="Kwok J.S."/>
            <person name="Zeng X."/>
            <person name="Yang Z."/>
            <person name="Xiao X.J."/>
            <person name="Lau C.P."/>
            <person name="Li Y."/>
            <person name="Huang Z.M."/>
            <person name="Ba J.G."/>
            <person name="Yim A.K."/>
            <person name="Ouyang C.Y."/>
            <person name="Ngai S.M."/>
            <person name="Chan T.F."/>
            <person name="Leung E.L."/>
            <person name="Liu L."/>
            <person name="Liu Z.G."/>
            <person name="Tsui S.K."/>
        </authorList>
    </citation>
    <scope>NUCLEOTIDE SEQUENCE [LARGE SCALE GENOMIC DNA]</scope>
    <source>
        <strain evidence="1">Derp</strain>
    </source>
</reference>
<dbReference type="Proteomes" id="UP000887458">
    <property type="component" value="Unassembled WGS sequence"/>
</dbReference>
<accession>A0ABQ8IVQ7</accession>
<evidence type="ECO:0000313" key="1">
    <source>
        <dbReference type="EMBL" id="KAH9414369.1"/>
    </source>
</evidence>
<gene>
    <name evidence="1" type="ORF">DERP_012018</name>
</gene>
<dbReference type="EMBL" id="NJHN03000111">
    <property type="protein sequence ID" value="KAH9414369.1"/>
    <property type="molecule type" value="Genomic_DNA"/>
</dbReference>
<sequence length="113" mass="12988">MANKRAANDDVCVDLFCCCGARYEINNLIITCTINIDANLIALQVSIYDVFDILQIHDIIFRSKQIAFRPINFFRSISPIRFLILNHWSLSLPENYYLVLSVVDYKMVVVVVA</sequence>
<protein>
    <submittedName>
        <fullName evidence="1">Uncharacterized protein</fullName>
    </submittedName>
</protein>